<dbReference type="InterPro" id="IPR005064">
    <property type="entry name" value="BUG"/>
</dbReference>
<dbReference type="InterPro" id="IPR042100">
    <property type="entry name" value="Bug_dom1"/>
</dbReference>
<dbReference type="EMBL" id="FMSH01000486">
    <property type="protein sequence ID" value="SCU96167.1"/>
    <property type="molecule type" value="Genomic_DNA"/>
</dbReference>
<evidence type="ECO:0008006" key="4">
    <source>
        <dbReference type="Google" id="ProtNLM"/>
    </source>
</evidence>
<proteinExistence type="inferred from homology"/>
<keyword evidence="2" id="KW-0732">Signal</keyword>
<reference evidence="3" key="1">
    <citation type="submission" date="2016-09" db="EMBL/GenBank/DDBJ databases">
        <authorList>
            <person name="Capua I."/>
            <person name="De Benedictis P."/>
            <person name="Joannis T."/>
            <person name="Lombin L.H."/>
            <person name="Cattoli G."/>
        </authorList>
    </citation>
    <scope>NUCLEOTIDE SEQUENCE</scope>
    <source>
        <strain evidence="3">B9</strain>
    </source>
</reference>
<evidence type="ECO:0000256" key="2">
    <source>
        <dbReference type="SAM" id="SignalP"/>
    </source>
</evidence>
<evidence type="ECO:0000313" key="3">
    <source>
        <dbReference type="EMBL" id="SCU96167.1"/>
    </source>
</evidence>
<name>A0A1K0IPV4_CUPNE</name>
<dbReference type="PIRSF" id="PIRSF017082">
    <property type="entry name" value="YflP"/>
    <property type="match status" value="1"/>
</dbReference>
<dbReference type="Pfam" id="PF03401">
    <property type="entry name" value="TctC"/>
    <property type="match status" value="1"/>
</dbReference>
<evidence type="ECO:0000256" key="1">
    <source>
        <dbReference type="ARBA" id="ARBA00006987"/>
    </source>
</evidence>
<dbReference type="SUPFAM" id="SSF53850">
    <property type="entry name" value="Periplasmic binding protein-like II"/>
    <property type="match status" value="1"/>
</dbReference>
<comment type="similarity">
    <text evidence="1">Belongs to the UPF0065 (bug) family.</text>
</comment>
<feature type="chain" id="PRO_5012205026" description="Extra-cytoplasmic solute receptor" evidence="2">
    <location>
        <begin position="21"/>
        <end position="323"/>
    </location>
</feature>
<accession>A0A1K0IPV4</accession>
<dbReference type="CDD" id="cd07012">
    <property type="entry name" value="PBP2_Bug_TTT"/>
    <property type="match status" value="1"/>
</dbReference>
<dbReference type="Gene3D" id="3.40.190.150">
    <property type="entry name" value="Bordetella uptake gene, domain 1"/>
    <property type="match status" value="1"/>
</dbReference>
<dbReference type="PANTHER" id="PTHR42928:SF5">
    <property type="entry name" value="BLR1237 PROTEIN"/>
    <property type="match status" value="1"/>
</dbReference>
<dbReference type="Gene3D" id="3.40.190.10">
    <property type="entry name" value="Periplasmic binding protein-like II"/>
    <property type="match status" value="1"/>
</dbReference>
<dbReference type="PANTHER" id="PTHR42928">
    <property type="entry name" value="TRICARBOXYLATE-BINDING PROTEIN"/>
    <property type="match status" value="1"/>
</dbReference>
<feature type="signal peptide" evidence="2">
    <location>
        <begin position="1"/>
        <end position="20"/>
    </location>
</feature>
<sequence>MKLKALVAIFGLACAFGVRADSYPSRPITFVVPSPPGGAVDVLARALANVMSQRMGQPIIVDNKPGASGVVATQMVARAAPDGYTLLVTHSGPILTAPYIFPKVPYDVKRDLTFVTQICTGQLVLAVNADKVPARNVSDFLAWARQQGGRVSYGSYGVGTAPHLMAAYLASSRKTDMVHVPYKGESAMVQDLIGGQIDWGIASLGTLAPQLSSGKLRALAILGDRRPTELPNVPTMAEAGFPEREFWPVGWAAMLAPPRMPPAILARIEKEARHAVNTTTMKARFQAYGMYAIGSSPDEFRRDVEATAPVMERLVRLSGARAD</sequence>
<protein>
    <recommendedName>
        <fullName evidence="4">Extra-cytoplasmic solute receptor</fullName>
    </recommendedName>
</protein>
<dbReference type="RefSeq" id="WP_340529782.1">
    <property type="nucleotide sequence ID" value="NZ_FMSH01000486.1"/>
</dbReference>
<organism evidence="3">
    <name type="scientific">Cupriavidus necator</name>
    <name type="common">Alcaligenes eutrophus</name>
    <name type="synonym">Ralstonia eutropha</name>
    <dbReference type="NCBI Taxonomy" id="106590"/>
    <lineage>
        <taxon>Bacteria</taxon>
        <taxon>Pseudomonadati</taxon>
        <taxon>Pseudomonadota</taxon>
        <taxon>Betaproteobacteria</taxon>
        <taxon>Burkholderiales</taxon>
        <taxon>Burkholderiaceae</taxon>
        <taxon>Cupriavidus</taxon>
    </lineage>
</organism>
<dbReference type="AlphaFoldDB" id="A0A1K0IPV4"/>
<gene>
    <name evidence="3" type="ORF">CNECB9_5360048</name>
</gene>